<protein>
    <recommendedName>
        <fullName evidence="3">DUF2938 domain-containing protein</fullName>
    </recommendedName>
</protein>
<evidence type="ECO:0000256" key="1">
    <source>
        <dbReference type="SAM" id="Phobius"/>
    </source>
</evidence>
<feature type="transmembrane region" description="Helical" evidence="1">
    <location>
        <begin position="70"/>
        <end position="90"/>
    </location>
</feature>
<feature type="transmembrane region" description="Helical" evidence="1">
    <location>
        <begin position="134"/>
        <end position="156"/>
    </location>
</feature>
<organism evidence="2">
    <name type="scientific">marine metagenome</name>
    <dbReference type="NCBI Taxonomy" id="408172"/>
    <lineage>
        <taxon>unclassified sequences</taxon>
        <taxon>metagenomes</taxon>
        <taxon>ecological metagenomes</taxon>
    </lineage>
</organism>
<evidence type="ECO:0000313" key="2">
    <source>
        <dbReference type="EMBL" id="SVB32953.1"/>
    </source>
</evidence>
<dbReference type="InterPro" id="IPR021329">
    <property type="entry name" value="DUF2938"/>
</dbReference>
<feature type="transmembrane region" description="Helical" evidence="1">
    <location>
        <begin position="96"/>
        <end position="122"/>
    </location>
</feature>
<evidence type="ECO:0008006" key="3">
    <source>
        <dbReference type="Google" id="ProtNLM"/>
    </source>
</evidence>
<dbReference type="Pfam" id="PF11158">
    <property type="entry name" value="DUF2938"/>
    <property type="match status" value="1"/>
</dbReference>
<gene>
    <name evidence="2" type="ORF">METZ01_LOCUS185807</name>
</gene>
<keyword evidence="1" id="KW-0812">Transmembrane</keyword>
<proteinExistence type="predicted"/>
<sequence length="157" mass="18106">MFLIHGLLAGIIATALFDIYQIALNYAYGINKTRWDLVGRYFIGLKNNKYFREDLTNDSSEKYELIYGYLIHYAIGIIYGFFYILINIIFYEEPSILIALVFGFTTILGAWCIMMPFAYNLGFFASKSDEKYHLIVQGLLAHFVFGTGLFIGYSIVY</sequence>
<dbReference type="AlphaFoldDB" id="A0A382D5V4"/>
<name>A0A382D5V4_9ZZZZ</name>
<accession>A0A382D5V4</accession>
<keyword evidence="1" id="KW-1133">Transmembrane helix</keyword>
<keyword evidence="1" id="KW-0472">Membrane</keyword>
<feature type="transmembrane region" description="Helical" evidence="1">
    <location>
        <begin position="6"/>
        <end position="28"/>
    </location>
</feature>
<reference evidence="2" key="1">
    <citation type="submission" date="2018-05" db="EMBL/GenBank/DDBJ databases">
        <authorList>
            <person name="Lanie J.A."/>
            <person name="Ng W.-L."/>
            <person name="Kazmierczak K.M."/>
            <person name="Andrzejewski T.M."/>
            <person name="Davidsen T.M."/>
            <person name="Wayne K.J."/>
            <person name="Tettelin H."/>
            <person name="Glass J.I."/>
            <person name="Rusch D."/>
            <person name="Podicherti R."/>
            <person name="Tsui H.-C.T."/>
            <person name="Winkler M.E."/>
        </authorList>
    </citation>
    <scope>NUCLEOTIDE SEQUENCE</scope>
</reference>
<dbReference type="EMBL" id="UINC01037449">
    <property type="protein sequence ID" value="SVB32953.1"/>
    <property type="molecule type" value="Genomic_DNA"/>
</dbReference>